<accession>A0ACC0B063</accession>
<evidence type="ECO:0000313" key="2">
    <source>
        <dbReference type="Proteomes" id="UP001060085"/>
    </source>
</evidence>
<organism evidence="1 2">
    <name type="scientific">Catharanthus roseus</name>
    <name type="common">Madagascar periwinkle</name>
    <name type="synonym">Vinca rosea</name>
    <dbReference type="NCBI Taxonomy" id="4058"/>
    <lineage>
        <taxon>Eukaryota</taxon>
        <taxon>Viridiplantae</taxon>
        <taxon>Streptophyta</taxon>
        <taxon>Embryophyta</taxon>
        <taxon>Tracheophyta</taxon>
        <taxon>Spermatophyta</taxon>
        <taxon>Magnoliopsida</taxon>
        <taxon>eudicotyledons</taxon>
        <taxon>Gunneridae</taxon>
        <taxon>Pentapetalae</taxon>
        <taxon>asterids</taxon>
        <taxon>lamiids</taxon>
        <taxon>Gentianales</taxon>
        <taxon>Apocynaceae</taxon>
        <taxon>Rauvolfioideae</taxon>
        <taxon>Vinceae</taxon>
        <taxon>Catharanthinae</taxon>
        <taxon>Catharanthus</taxon>
    </lineage>
</organism>
<dbReference type="EMBL" id="CM044705">
    <property type="protein sequence ID" value="KAI5665153.1"/>
    <property type="molecule type" value="Genomic_DNA"/>
</dbReference>
<comment type="caution">
    <text evidence="1">The sequence shown here is derived from an EMBL/GenBank/DDBJ whole genome shotgun (WGS) entry which is preliminary data.</text>
</comment>
<protein>
    <submittedName>
        <fullName evidence="1">Uncharacterized protein</fullName>
    </submittedName>
</protein>
<sequence>MASLSLSFAFNPKFQDKEAAFSLASIRSNKLLAVPNNSPYRADRFVVVGCKKSDDNHESEGKKEKESGVPTRYELFRTPIAGGVKITKLALKLQKPALAVRNLMENARFGVLSSVMMISSTKNMENEGGRAHYPFGSFIPFASDSKGHPIFPLAPSDIHKGNLINDPRCSLVVHIPEWISGLVDARVTLFGNVFPLPKQNQEWAHKLYISKHHHQQQEAVAGGIDWEWDKQVYFKMFIIKDIYFIGGFGTISWVDVKEYQSLQPDKIVVDQSEHNFMKELNVIFSEPLKEMLSKDYQFMEVDDVAFISIDSKGTYIQVRQSLNFSIHRISFEQGDLVETLEEATNALWKLINKGG</sequence>
<dbReference type="Proteomes" id="UP001060085">
    <property type="component" value="Linkage Group LG05"/>
</dbReference>
<evidence type="ECO:0000313" key="1">
    <source>
        <dbReference type="EMBL" id="KAI5665153.1"/>
    </source>
</evidence>
<proteinExistence type="predicted"/>
<name>A0ACC0B063_CATRO</name>
<reference evidence="2" key="1">
    <citation type="journal article" date="2023" name="Nat. Plants">
        <title>Single-cell RNA sequencing provides a high-resolution roadmap for understanding the multicellular compartmentation of specialized metabolism.</title>
        <authorList>
            <person name="Sun S."/>
            <person name="Shen X."/>
            <person name="Li Y."/>
            <person name="Li Y."/>
            <person name="Wang S."/>
            <person name="Li R."/>
            <person name="Zhang H."/>
            <person name="Shen G."/>
            <person name="Guo B."/>
            <person name="Wei J."/>
            <person name="Xu J."/>
            <person name="St-Pierre B."/>
            <person name="Chen S."/>
            <person name="Sun C."/>
        </authorList>
    </citation>
    <scope>NUCLEOTIDE SEQUENCE [LARGE SCALE GENOMIC DNA]</scope>
</reference>
<gene>
    <name evidence="1" type="ORF">M9H77_24476</name>
</gene>
<keyword evidence="2" id="KW-1185">Reference proteome</keyword>